<organism evidence="2 3">
    <name type="scientific">Knipowitschia caucasica</name>
    <name type="common">Caucasian dwarf goby</name>
    <name type="synonym">Pomatoschistus caucasicus</name>
    <dbReference type="NCBI Taxonomy" id="637954"/>
    <lineage>
        <taxon>Eukaryota</taxon>
        <taxon>Metazoa</taxon>
        <taxon>Chordata</taxon>
        <taxon>Craniata</taxon>
        <taxon>Vertebrata</taxon>
        <taxon>Euteleostomi</taxon>
        <taxon>Actinopterygii</taxon>
        <taxon>Neopterygii</taxon>
        <taxon>Teleostei</taxon>
        <taxon>Neoteleostei</taxon>
        <taxon>Acanthomorphata</taxon>
        <taxon>Gobiaria</taxon>
        <taxon>Gobiiformes</taxon>
        <taxon>Gobioidei</taxon>
        <taxon>Gobiidae</taxon>
        <taxon>Gobiinae</taxon>
        <taxon>Knipowitschia</taxon>
    </lineage>
</organism>
<sequence length="255" mass="27178">MDGAKHSCSQPISTARTRPPSPLSRAIPPTLSPHLRRPHPLFIPVPTKHPPPCGGGALQRPLHPPARSAPPPDPDLHPGRSPPCTCRGHALPSTPHRPELPPFGITPPSHRHESTWCECGPAPRRLRLPPARRLLLPPPPGLLVPRSRHATPPRPAVSPPPPPLHPPPSASAPAPRDAPCESPYSPQLPLPPPPPEPLSSPTSPAPPLRRFQAGSPLSFRGPLARSLSPPPPSPPTRGGRRDVNLLHSPSMSCRM</sequence>
<evidence type="ECO:0000313" key="2">
    <source>
        <dbReference type="EMBL" id="CAL1607240.1"/>
    </source>
</evidence>
<dbReference type="EMBL" id="OZ035827">
    <property type="protein sequence ID" value="CAL1607240.1"/>
    <property type="molecule type" value="Genomic_DNA"/>
</dbReference>
<feature type="compositionally biased region" description="Polar residues" evidence="1">
    <location>
        <begin position="7"/>
        <end position="16"/>
    </location>
</feature>
<feature type="region of interest" description="Disordered" evidence="1">
    <location>
        <begin position="1"/>
        <end position="255"/>
    </location>
</feature>
<feature type="compositionally biased region" description="Pro residues" evidence="1">
    <location>
        <begin position="152"/>
        <end position="170"/>
    </location>
</feature>
<feature type="compositionally biased region" description="Pro residues" evidence="1">
    <location>
        <begin position="62"/>
        <end position="73"/>
    </location>
</feature>
<evidence type="ECO:0000256" key="1">
    <source>
        <dbReference type="SAM" id="MobiDB-lite"/>
    </source>
</evidence>
<feature type="compositionally biased region" description="Low complexity" evidence="1">
    <location>
        <begin position="171"/>
        <end position="185"/>
    </location>
</feature>
<evidence type="ECO:0000313" key="3">
    <source>
        <dbReference type="Proteomes" id="UP001497482"/>
    </source>
</evidence>
<name>A0AAV2M1W5_KNICA</name>
<gene>
    <name evidence="2" type="ORF">KC01_LOCUS34302</name>
</gene>
<reference evidence="2 3" key="1">
    <citation type="submission" date="2024-04" db="EMBL/GenBank/DDBJ databases">
        <authorList>
            <person name="Waldvogel A.-M."/>
            <person name="Schoenle A."/>
        </authorList>
    </citation>
    <scope>NUCLEOTIDE SEQUENCE [LARGE SCALE GENOMIC DNA]</scope>
</reference>
<dbReference type="Proteomes" id="UP001497482">
    <property type="component" value="Chromosome 5"/>
</dbReference>
<feature type="compositionally biased region" description="Pro residues" evidence="1">
    <location>
        <begin position="41"/>
        <end position="53"/>
    </location>
</feature>
<keyword evidence="3" id="KW-1185">Reference proteome</keyword>
<feature type="compositionally biased region" description="Pro residues" evidence="1">
    <location>
        <begin position="186"/>
        <end position="207"/>
    </location>
</feature>
<dbReference type="AlphaFoldDB" id="A0AAV2M1W5"/>
<proteinExistence type="predicted"/>
<accession>A0AAV2M1W5</accession>
<protein>
    <submittedName>
        <fullName evidence="2">Uncharacterized protein</fullName>
    </submittedName>
</protein>